<organism evidence="2 3">
    <name type="scientific">Cellulomonas fimi</name>
    <dbReference type="NCBI Taxonomy" id="1708"/>
    <lineage>
        <taxon>Bacteria</taxon>
        <taxon>Bacillati</taxon>
        <taxon>Actinomycetota</taxon>
        <taxon>Actinomycetes</taxon>
        <taxon>Micrococcales</taxon>
        <taxon>Cellulomonadaceae</taxon>
        <taxon>Cellulomonas</taxon>
    </lineage>
</organism>
<evidence type="ECO:0000313" key="3">
    <source>
        <dbReference type="Proteomes" id="UP000562124"/>
    </source>
</evidence>
<accession>A0A7Y0M0C9</accession>
<feature type="compositionally biased region" description="Basic residues" evidence="1">
    <location>
        <begin position="1"/>
        <end position="11"/>
    </location>
</feature>
<dbReference type="AlphaFoldDB" id="A0A7Y0M0C9"/>
<feature type="compositionally biased region" description="Basic and acidic residues" evidence="1">
    <location>
        <begin position="35"/>
        <end position="48"/>
    </location>
</feature>
<dbReference type="RefSeq" id="WP_169325875.1">
    <property type="nucleotide sequence ID" value="NZ_JABCJJ010000038.1"/>
</dbReference>
<keyword evidence="3" id="KW-1185">Reference proteome</keyword>
<dbReference type="EMBL" id="JABCJJ010000038">
    <property type="protein sequence ID" value="NMR21503.1"/>
    <property type="molecule type" value="Genomic_DNA"/>
</dbReference>
<dbReference type="Proteomes" id="UP000562124">
    <property type="component" value="Unassembled WGS sequence"/>
</dbReference>
<sequence>MSRWWSWRRRPAGSTGGSGALGELIEVFQPSHQHVTAERERRRGEIRRTGTGAPPHGVDLDAGIAYLEAPPQAASDPTGPDATRADATDPGPTPP</sequence>
<reference evidence="2 3" key="1">
    <citation type="submission" date="2020-04" db="EMBL/GenBank/DDBJ databases">
        <title>Sequencing and Assembly of C. fimi.</title>
        <authorList>
            <person name="Ramsey A.R."/>
        </authorList>
    </citation>
    <scope>NUCLEOTIDE SEQUENCE [LARGE SCALE GENOMIC DNA]</scope>
    <source>
        <strain evidence="2 3">SB</strain>
    </source>
</reference>
<comment type="caution">
    <text evidence="2">The sequence shown here is derived from an EMBL/GenBank/DDBJ whole genome shotgun (WGS) entry which is preliminary data.</text>
</comment>
<evidence type="ECO:0000256" key="1">
    <source>
        <dbReference type="SAM" id="MobiDB-lite"/>
    </source>
</evidence>
<evidence type="ECO:0000313" key="2">
    <source>
        <dbReference type="EMBL" id="NMR21503.1"/>
    </source>
</evidence>
<protein>
    <submittedName>
        <fullName evidence="2">Uncharacterized protein</fullName>
    </submittedName>
</protein>
<proteinExistence type="predicted"/>
<dbReference type="Pfam" id="PF19690">
    <property type="entry name" value="DUF6191"/>
    <property type="match status" value="1"/>
</dbReference>
<dbReference type="InterPro" id="IPR045684">
    <property type="entry name" value="DUF6191"/>
</dbReference>
<feature type="region of interest" description="Disordered" evidence="1">
    <location>
        <begin position="1"/>
        <end position="95"/>
    </location>
</feature>
<gene>
    <name evidence="2" type="ORF">HIR71_14975</name>
</gene>
<name>A0A7Y0M0C9_CELFI</name>